<dbReference type="AlphaFoldDB" id="A0A0F9GZA6"/>
<dbReference type="EMBL" id="LAZR01016519">
    <property type="protein sequence ID" value="KKM04159.1"/>
    <property type="molecule type" value="Genomic_DNA"/>
</dbReference>
<sequence length="77" mass="9305">ISFKELDGIDEWLVEYDEDEELIWNFEETEKEVNELEGKVEAERFKYTEKLKELKICPTCFGDIDDKAVRRVMEELR</sequence>
<comment type="caution">
    <text evidence="2">The sequence shown here is derived from an EMBL/GenBank/DDBJ whole genome shotgun (WGS) entry which is preliminary data.</text>
</comment>
<accession>A0A0F9GZA6</accession>
<evidence type="ECO:0000313" key="2">
    <source>
        <dbReference type="EMBL" id="KKM04159.1"/>
    </source>
</evidence>
<organism evidence="2">
    <name type="scientific">marine sediment metagenome</name>
    <dbReference type="NCBI Taxonomy" id="412755"/>
    <lineage>
        <taxon>unclassified sequences</taxon>
        <taxon>metagenomes</taxon>
        <taxon>ecological metagenomes</taxon>
    </lineage>
</organism>
<dbReference type="SUPFAM" id="SSF75712">
    <property type="entry name" value="Rad50 coiled-coil Zn hook"/>
    <property type="match status" value="1"/>
</dbReference>
<feature type="coiled-coil region" evidence="1">
    <location>
        <begin position="19"/>
        <end position="46"/>
    </location>
</feature>
<evidence type="ECO:0000256" key="1">
    <source>
        <dbReference type="SAM" id="Coils"/>
    </source>
</evidence>
<gene>
    <name evidence="2" type="ORF">LCGC14_1767110</name>
</gene>
<protein>
    <submittedName>
        <fullName evidence="2">Uncharacterized protein</fullName>
    </submittedName>
</protein>
<keyword evidence="1" id="KW-0175">Coiled coil</keyword>
<reference evidence="2" key="1">
    <citation type="journal article" date="2015" name="Nature">
        <title>Complex archaea that bridge the gap between prokaryotes and eukaryotes.</title>
        <authorList>
            <person name="Spang A."/>
            <person name="Saw J.H."/>
            <person name="Jorgensen S.L."/>
            <person name="Zaremba-Niedzwiedzka K."/>
            <person name="Martijn J."/>
            <person name="Lind A.E."/>
            <person name="van Eijk R."/>
            <person name="Schleper C."/>
            <person name="Guy L."/>
            <person name="Ettema T.J."/>
        </authorList>
    </citation>
    <scope>NUCLEOTIDE SEQUENCE</scope>
</reference>
<feature type="non-terminal residue" evidence="2">
    <location>
        <position position="1"/>
    </location>
</feature>
<name>A0A0F9GZA6_9ZZZZ</name>
<proteinExistence type="predicted"/>